<protein>
    <submittedName>
        <fullName evidence="1">Uncharacterized protein</fullName>
    </submittedName>
</protein>
<accession>A0A0E9RJW7</accession>
<evidence type="ECO:0000313" key="1">
    <source>
        <dbReference type="EMBL" id="JAH29379.1"/>
    </source>
</evidence>
<reference evidence="1" key="2">
    <citation type="journal article" date="2015" name="Fish Shellfish Immunol.">
        <title>Early steps in the European eel (Anguilla anguilla)-Vibrio vulnificus interaction in the gills: Role of the RtxA13 toxin.</title>
        <authorList>
            <person name="Callol A."/>
            <person name="Pajuelo D."/>
            <person name="Ebbesson L."/>
            <person name="Teles M."/>
            <person name="MacKenzie S."/>
            <person name="Amaro C."/>
        </authorList>
    </citation>
    <scope>NUCLEOTIDE SEQUENCE</scope>
</reference>
<sequence>MHVKVVIILRVGRSVTYQPAQSSQGDATE</sequence>
<name>A0A0E9RJW7_ANGAN</name>
<dbReference type="AlphaFoldDB" id="A0A0E9RJW7"/>
<organism evidence="1">
    <name type="scientific">Anguilla anguilla</name>
    <name type="common">European freshwater eel</name>
    <name type="synonym">Muraena anguilla</name>
    <dbReference type="NCBI Taxonomy" id="7936"/>
    <lineage>
        <taxon>Eukaryota</taxon>
        <taxon>Metazoa</taxon>
        <taxon>Chordata</taxon>
        <taxon>Craniata</taxon>
        <taxon>Vertebrata</taxon>
        <taxon>Euteleostomi</taxon>
        <taxon>Actinopterygii</taxon>
        <taxon>Neopterygii</taxon>
        <taxon>Teleostei</taxon>
        <taxon>Anguilliformes</taxon>
        <taxon>Anguillidae</taxon>
        <taxon>Anguilla</taxon>
    </lineage>
</organism>
<dbReference type="EMBL" id="GBXM01079198">
    <property type="protein sequence ID" value="JAH29379.1"/>
    <property type="molecule type" value="Transcribed_RNA"/>
</dbReference>
<proteinExistence type="predicted"/>
<reference evidence="1" key="1">
    <citation type="submission" date="2014-11" db="EMBL/GenBank/DDBJ databases">
        <authorList>
            <person name="Amaro Gonzalez C."/>
        </authorList>
    </citation>
    <scope>NUCLEOTIDE SEQUENCE</scope>
</reference>